<dbReference type="EMBL" id="MUJZ01064335">
    <property type="protein sequence ID" value="OTF70713.1"/>
    <property type="molecule type" value="Genomic_DNA"/>
</dbReference>
<dbReference type="CDD" id="cd01310">
    <property type="entry name" value="TatD_DNAse"/>
    <property type="match status" value="1"/>
</dbReference>
<proteinExistence type="inferred from homology"/>
<evidence type="ECO:0000256" key="1">
    <source>
        <dbReference type="ARBA" id="ARBA00009275"/>
    </source>
</evidence>
<organism evidence="8 9">
    <name type="scientific">Euroglyphus maynei</name>
    <name type="common">Mayne's house dust mite</name>
    <dbReference type="NCBI Taxonomy" id="6958"/>
    <lineage>
        <taxon>Eukaryota</taxon>
        <taxon>Metazoa</taxon>
        <taxon>Ecdysozoa</taxon>
        <taxon>Arthropoda</taxon>
        <taxon>Chelicerata</taxon>
        <taxon>Arachnida</taxon>
        <taxon>Acari</taxon>
        <taxon>Acariformes</taxon>
        <taxon>Sarcoptiformes</taxon>
        <taxon>Astigmata</taxon>
        <taxon>Psoroptidia</taxon>
        <taxon>Analgoidea</taxon>
        <taxon>Pyroglyphidae</taxon>
        <taxon>Pyroglyphinae</taxon>
        <taxon>Euroglyphus</taxon>
    </lineage>
</organism>
<feature type="binding site" evidence="7">
    <location>
        <position position="112"/>
    </location>
    <ligand>
        <name>a divalent metal cation</name>
        <dbReference type="ChEBI" id="CHEBI:60240"/>
        <label>1</label>
    </ligand>
</feature>
<dbReference type="Gene3D" id="3.20.20.140">
    <property type="entry name" value="Metal-dependent hydrolases"/>
    <property type="match status" value="1"/>
</dbReference>
<name>A0A1Y3AST9_EURMA</name>
<dbReference type="GO" id="GO:0046872">
    <property type="term" value="F:metal ion binding"/>
    <property type="evidence" value="ECO:0007669"/>
    <property type="project" value="UniProtKB-KW"/>
</dbReference>
<dbReference type="PANTHER" id="PTHR10060:SF15">
    <property type="entry name" value="DEOXYRIBONUCLEASE TATDN1"/>
    <property type="match status" value="1"/>
</dbReference>
<feature type="binding site" evidence="7">
    <location>
        <position position="174"/>
    </location>
    <ligand>
        <name>a divalent metal cation</name>
        <dbReference type="ChEBI" id="CHEBI:60240"/>
        <label>2</label>
    </ligand>
</feature>
<reference evidence="8 9" key="1">
    <citation type="submission" date="2017-03" db="EMBL/GenBank/DDBJ databases">
        <title>Genome Survey of Euroglyphus maynei.</title>
        <authorList>
            <person name="Arlian L.G."/>
            <person name="Morgan M.S."/>
            <person name="Rider S.D."/>
        </authorList>
    </citation>
    <scope>NUCLEOTIDE SEQUENCE [LARGE SCALE GENOMIC DNA]</scope>
    <source>
        <strain evidence="8">Arlian Lab</strain>
        <tissue evidence="8">Whole body</tissue>
    </source>
</reference>
<protein>
    <recommendedName>
        <fullName evidence="5">Deoxyribonuclease TATDN1</fullName>
    </recommendedName>
</protein>
<comment type="similarity">
    <text evidence="1">Belongs to the metallo-dependent hydrolases superfamily. TatD-type hydrolase family.</text>
</comment>
<feature type="binding site" evidence="7">
    <location>
        <position position="149"/>
    </location>
    <ligand>
        <name>a divalent metal cation</name>
        <dbReference type="ChEBI" id="CHEBI:60240"/>
        <label>2</label>
    </ligand>
</feature>
<dbReference type="Pfam" id="PF01026">
    <property type="entry name" value="TatD_DNase"/>
    <property type="match status" value="1"/>
</dbReference>
<evidence type="ECO:0000256" key="2">
    <source>
        <dbReference type="ARBA" id="ARBA00022722"/>
    </source>
</evidence>
<dbReference type="Proteomes" id="UP000194236">
    <property type="component" value="Unassembled WGS sequence"/>
</dbReference>
<dbReference type="PIRSF" id="PIRSF005902">
    <property type="entry name" value="DNase_TatD"/>
    <property type="match status" value="1"/>
</dbReference>
<keyword evidence="3 7" id="KW-0479">Metal-binding</keyword>
<accession>A0A1Y3AST9</accession>
<gene>
    <name evidence="8" type="ORF">BLA29_007114</name>
</gene>
<comment type="function">
    <text evidence="6">Deoxyribonuclease which catalyzes (in vitro) the decatenation of kinetoplast DNA, which are circular DNA catenated to each other, producing linear DNA molecules. Plays an important role in chromosomal segregation and cell cycle progression during eye development probably via its DNA decatenation activity.</text>
</comment>
<evidence type="ECO:0000256" key="4">
    <source>
        <dbReference type="ARBA" id="ARBA00022801"/>
    </source>
</evidence>
<comment type="caution">
    <text evidence="8">The sequence shown here is derived from an EMBL/GenBank/DDBJ whole genome shotgun (WGS) entry which is preliminary data.</text>
</comment>
<evidence type="ECO:0000313" key="9">
    <source>
        <dbReference type="Proteomes" id="UP000194236"/>
    </source>
</evidence>
<dbReference type="InterPro" id="IPR018228">
    <property type="entry name" value="DNase_TatD-rel_CS"/>
</dbReference>
<dbReference type="InterPro" id="IPR050891">
    <property type="entry name" value="TatD-type_Hydrolase"/>
</dbReference>
<evidence type="ECO:0000256" key="6">
    <source>
        <dbReference type="ARBA" id="ARBA00045223"/>
    </source>
</evidence>
<evidence type="ECO:0000256" key="5">
    <source>
        <dbReference type="ARBA" id="ARBA00039767"/>
    </source>
</evidence>
<dbReference type="GO" id="GO:0008296">
    <property type="term" value="F:3'-5'-DNA exonuclease activity"/>
    <property type="evidence" value="ECO:0007669"/>
    <property type="project" value="TreeGrafter"/>
</dbReference>
<keyword evidence="2" id="KW-0540">Nuclease</keyword>
<keyword evidence="4" id="KW-0378">Hydrolase</keyword>
<dbReference type="OrthoDB" id="6079689at2759"/>
<keyword evidence="9" id="KW-1185">Reference proteome</keyword>
<dbReference type="AlphaFoldDB" id="A0A1Y3AST9"/>
<evidence type="ECO:0000256" key="7">
    <source>
        <dbReference type="PIRSR" id="PIRSR005902-1"/>
    </source>
</evidence>
<feature type="binding site" evidence="7">
    <location>
        <position position="222"/>
    </location>
    <ligand>
        <name>a divalent metal cation</name>
        <dbReference type="ChEBI" id="CHEBI:60240"/>
        <label>1</label>
    </ligand>
</feature>
<evidence type="ECO:0000256" key="3">
    <source>
        <dbReference type="ARBA" id="ARBA00022723"/>
    </source>
</evidence>
<dbReference type="PROSITE" id="PS01091">
    <property type="entry name" value="TATD_3"/>
    <property type="match status" value="1"/>
</dbReference>
<dbReference type="SUPFAM" id="SSF51556">
    <property type="entry name" value="Metallo-dependent hydrolases"/>
    <property type="match status" value="1"/>
</dbReference>
<sequence length="300" mass="34384">MSRKKFIDIGANLTDAMYQGIYYNRNHHVADIQNVIKRSKEIGLEKVIMITGGSLNDSQRALELARTDPFLYCTAGFHPTRCLELEDDKEVKIQQLIKLCRDNPDKVVAVGEFGLDYDRLEFCPKDIQLKNFTKQFEVVEQTGLPLFLHCRNAATDLLTILTKNRDRYIGGVVHSFDGQYDEAMSFINLGFHIGLNGFSLKTADNLEVVRKLPVDKLMIETDCPYCEIKPSHAGYKFIRTKFESVKKEKWMAEKLIKGRNEPCTIIQVLEVIAAIKEMDEQELADQLYANTVKVFFSNKK</sequence>
<dbReference type="PANTHER" id="PTHR10060">
    <property type="entry name" value="TATD FAMILY DEOXYRIBONUCLEASE"/>
    <property type="match status" value="1"/>
</dbReference>
<dbReference type="GO" id="GO:0005829">
    <property type="term" value="C:cytosol"/>
    <property type="evidence" value="ECO:0007669"/>
    <property type="project" value="TreeGrafter"/>
</dbReference>
<evidence type="ECO:0000313" key="8">
    <source>
        <dbReference type="EMBL" id="OTF70713.1"/>
    </source>
</evidence>
<dbReference type="InterPro" id="IPR001130">
    <property type="entry name" value="TatD-like"/>
</dbReference>
<dbReference type="InterPro" id="IPR032466">
    <property type="entry name" value="Metal_Hydrolase"/>
</dbReference>